<keyword evidence="4 8" id="KW-0547">Nucleotide-binding</keyword>
<dbReference type="Gene3D" id="3.50.30.20">
    <property type="entry name" value="Carbamoyl-phosphate synthase small subunit, N-terminal domain"/>
    <property type="match status" value="1"/>
</dbReference>
<dbReference type="GO" id="GO:0004088">
    <property type="term" value="F:carbamoyl-phosphate synthase (glutamine-hydrolyzing) activity"/>
    <property type="evidence" value="ECO:0007669"/>
    <property type="project" value="UniProtKB-UniRule"/>
</dbReference>
<comment type="pathway">
    <text evidence="1 8">Amino-acid biosynthesis; L-arginine biosynthesis; carbamoyl phosphate from bicarbonate: step 1/1.</text>
</comment>
<feature type="binding site" evidence="8">
    <location>
        <position position="268"/>
    </location>
    <ligand>
        <name>L-glutamine</name>
        <dbReference type="ChEBI" id="CHEBI:58359"/>
    </ligand>
</feature>
<dbReference type="InterPro" id="IPR036480">
    <property type="entry name" value="CarbP_synth_ssu_N_sf"/>
</dbReference>
<evidence type="ECO:0000256" key="4">
    <source>
        <dbReference type="ARBA" id="ARBA00022741"/>
    </source>
</evidence>
<dbReference type="GO" id="GO:0006541">
    <property type="term" value="P:glutamine metabolic process"/>
    <property type="evidence" value="ECO:0007669"/>
    <property type="project" value="InterPro"/>
</dbReference>
<comment type="caution">
    <text evidence="10">The sequence shown here is derived from an EMBL/GenBank/DDBJ whole genome shotgun (WGS) entry which is preliminary data.</text>
</comment>
<dbReference type="InterPro" id="IPR017926">
    <property type="entry name" value="GATASE"/>
</dbReference>
<dbReference type="SUPFAM" id="SSF52021">
    <property type="entry name" value="Carbamoyl phosphate synthetase, small subunit N-terminal domain"/>
    <property type="match status" value="1"/>
</dbReference>
<dbReference type="SUPFAM" id="SSF52317">
    <property type="entry name" value="Class I glutamine amidotransferase-like"/>
    <property type="match status" value="1"/>
</dbReference>
<keyword evidence="8" id="KW-0055">Arginine biosynthesis</keyword>
<dbReference type="InterPro" id="IPR002474">
    <property type="entry name" value="CarbamoylP_synth_ssu_N"/>
</dbReference>
<dbReference type="InterPro" id="IPR035686">
    <property type="entry name" value="CPSase_GATase1"/>
</dbReference>
<feature type="active site" description="Nucleophile" evidence="8">
    <location>
        <position position="264"/>
    </location>
</feature>
<accession>A0A7C4BBU2</accession>
<dbReference type="PANTHER" id="PTHR43418">
    <property type="entry name" value="MULTIFUNCTIONAL TRYPTOPHAN BIOSYNTHESIS PROTEIN-RELATED"/>
    <property type="match status" value="1"/>
</dbReference>
<comment type="catalytic activity">
    <reaction evidence="8">
        <text>L-glutamine + H2O = L-glutamate + NH4(+)</text>
        <dbReference type="Rhea" id="RHEA:15889"/>
        <dbReference type="ChEBI" id="CHEBI:15377"/>
        <dbReference type="ChEBI" id="CHEBI:28938"/>
        <dbReference type="ChEBI" id="CHEBI:29985"/>
        <dbReference type="ChEBI" id="CHEBI:58359"/>
    </reaction>
</comment>
<sequence>MRAVLVLEDGTVLRGRGFGAPGTAVGEVVFTTGMVGYTEALTDPSYAGQILVFTYPLIGNYGVASPSLRDEFGLPLHFESEGVKVEGVVVHEVCTKPSHWASAKSLDEWLREEGVPGMWGVDTRFLVQKLRERGTMAGALAVYEEGEEPDPGELQRLAASFDYGGRNLAREVSVRSPALLRSGGGGGLVAVIDCGVKASIVRSLLARGFDVALLPYGTPAERVVDLNPVAVAFSNGPGNPELYTEVISCARGLAEYGVPMLGICLGHQVISLALGARTYKLPYGHRGANKPVVDVSTGRCYVTSQNHGYAVDPGSLEGAGLSLWFVNADDGTVEGVRSEDGRILCVQFHPEGAPGPNDTKWVFDYFARLVARG</sequence>
<comment type="function">
    <text evidence="8">Small subunit of the glutamine-dependent carbamoyl phosphate synthetase (CPSase). CPSase catalyzes the formation of carbamoyl phosphate from the ammonia moiety of glutamine, carbonate, and phosphate donated by ATP, constituting the first step of 2 biosynthetic pathways, one leading to arginine and/or urea and the other to pyrimidine nucleotides. The small subunit (glutamine amidotransferase) binds and cleaves glutamine to supply the large subunit with the substrate ammonia.</text>
</comment>
<dbReference type="NCBIfam" id="TIGR01368">
    <property type="entry name" value="CPSaseIIsmall"/>
    <property type="match status" value="1"/>
</dbReference>
<comment type="subunit">
    <text evidence="8">Composed of two chains; the small (or glutamine) chain promotes the hydrolysis of glutamine to ammonia, which is used by the large (or ammonia) chain to synthesize carbamoyl phosphate. Tetramer of heterodimers (alpha,beta)4.</text>
</comment>
<keyword evidence="8" id="KW-0028">Amino-acid biosynthesis</keyword>
<feature type="binding site" evidence="8">
    <location>
        <position position="308"/>
    </location>
    <ligand>
        <name>L-glutamine</name>
        <dbReference type="ChEBI" id="CHEBI:58359"/>
    </ligand>
</feature>
<dbReference type="PROSITE" id="PS51273">
    <property type="entry name" value="GATASE_TYPE_1"/>
    <property type="match status" value="1"/>
</dbReference>
<evidence type="ECO:0000256" key="6">
    <source>
        <dbReference type="ARBA" id="ARBA00022962"/>
    </source>
</evidence>
<name>A0A7C4BBU2_THEPE</name>
<protein>
    <recommendedName>
        <fullName evidence="8">Carbamoyl phosphate synthase small chain</fullName>
        <ecNumber evidence="8">6.3.5.5</ecNumber>
    </recommendedName>
    <alternativeName>
        <fullName evidence="8">Carbamoyl phosphate synthetase glutamine chain</fullName>
    </alternativeName>
</protein>
<dbReference type="InterPro" id="IPR050472">
    <property type="entry name" value="Anth_synth/Amidotransfase"/>
</dbReference>
<gene>
    <name evidence="8 10" type="primary">carA</name>
    <name evidence="10" type="ORF">ENV17_06900</name>
</gene>
<feature type="domain" description="Carbamoyl-phosphate synthase small subunit N-terminal" evidence="9">
    <location>
        <begin position="1"/>
        <end position="141"/>
    </location>
</feature>
<dbReference type="GO" id="GO:0006207">
    <property type="term" value="P:'de novo' pyrimidine nucleobase biosynthetic process"/>
    <property type="evidence" value="ECO:0007669"/>
    <property type="project" value="InterPro"/>
</dbReference>
<feature type="active site" evidence="8">
    <location>
        <position position="351"/>
    </location>
</feature>
<dbReference type="PRINTS" id="PR00096">
    <property type="entry name" value="GATASE"/>
</dbReference>
<dbReference type="GO" id="GO:0044205">
    <property type="term" value="P:'de novo' UMP biosynthetic process"/>
    <property type="evidence" value="ECO:0007669"/>
    <property type="project" value="UniProtKB-UniRule"/>
</dbReference>
<dbReference type="InterPro" id="IPR006274">
    <property type="entry name" value="CarbamoylP_synth_ssu"/>
</dbReference>
<keyword evidence="6 8" id="KW-0315">Glutamine amidotransferase</keyword>
<dbReference type="PANTHER" id="PTHR43418:SF7">
    <property type="entry name" value="CARBAMOYL-PHOSPHATE SYNTHASE SMALL CHAIN"/>
    <property type="match status" value="1"/>
</dbReference>
<feature type="binding site" evidence="8">
    <location>
        <position position="265"/>
    </location>
    <ligand>
        <name>L-glutamine</name>
        <dbReference type="ChEBI" id="CHEBI:58359"/>
    </ligand>
</feature>
<proteinExistence type="inferred from homology"/>
<organism evidence="10">
    <name type="scientific">Thermofilum pendens</name>
    <dbReference type="NCBI Taxonomy" id="2269"/>
    <lineage>
        <taxon>Archaea</taxon>
        <taxon>Thermoproteota</taxon>
        <taxon>Thermoprotei</taxon>
        <taxon>Thermofilales</taxon>
        <taxon>Thermofilaceae</taxon>
        <taxon>Thermofilum</taxon>
    </lineage>
</organism>
<evidence type="ECO:0000256" key="8">
    <source>
        <dbReference type="HAMAP-Rule" id="MF_01209"/>
    </source>
</evidence>
<dbReference type="GO" id="GO:0006526">
    <property type="term" value="P:L-arginine biosynthetic process"/>
    <property type="evidence" value="ECO:0007669"/>
    <property type="project" value="UniProtKB-UniRule"/>
</dbReference>
<dbReference type="CDD" id="cd01744">
    <property type="entry name" value="GATase1_CPSase"/>
    <property type="match status" value="1"/>
</dbReference>
<dbReference type="GO" id="GO:0005524">
    <property type="term" value="F:ATP binding"/>
    <property type="evidence" value="ECO:0007669"/>
    <property type="project" value="UniProtKB-UniRule"/>
</dbReference>
<feature type="region of interest" description="CPSase" evidence="8">
    <location>
        <begin position="1"/>
        <end position="181"/>
    </location>
</feature>
<feature type="active site" evidence="8">
    <location>
        <position position="349"/>
    </location>
</feature>
<evidence type="ECO:0000256" key="5">
    <source>
        <dbReference type="ARBA" id="ARBA00022840"/>
    </source>
</evidence>
<dbReference type="InterPro" id="IPR029062">
    <property type="entry name" value="Class_I_gatase-like"/>
</dbReference>
<comment type="similarity">
    <text evidence="2 8">Belongs to the CarA family.</text>
</comment>
<keyword evidence="5 8" id="KW-0067">ATP-binding</keyword>
<feature type="binding site" evidence="8">
    <location>
        <position position="306"/>
    </location>
    <ligand>
        <name>L-glutamine</name>
        <dbReference type="ChEBI" id="CHEBI:58359"/>
    </ligand>
</feature>
<dbReference type="EMBL" id="DTFI01000189">
    <property type="protein sequence ID" value="HGI44094.1"/>
    <property type="molecule type" value="Genomic_DNA"/>
</dbReference>
<evidence type="ECO:0000256" key="3">
    <source>
        <dbReference type="ARBA" id="ARBA00022598"/>
    </source>
</evidence>
<comment type="pathway">
    <text evidence="8">Pyrimidine metabolism; UMP biosynthesis via de novo pathway; (S)-dihydroorotate from bicarbonate: step 1/3.</text>
</comment>
<dbReference type="NCBIfam" id="NF009475">
    <property type="entry name" value="PRK12838.1"/>
    <property type="match status" value="1"/>
</dbReference>
<feature type="binding site" evidence="8">
    <location>
        <position position="45"/>
    </location>
    <ligand>
        <name>L-glutamine</name>
        <dbReference type="ChEBI" id="CHEBI:58359"/>
    </ligand>
</feature>
<comment type="catalytic activity">
    <reaction evidence="7 8">
        <text>hydrogencarbonate + L-glutamine + 2 ATP + H2O = carbamoyl phosphate + L-glutamate + 2 ADP + phosphate + 2 H(+)</text>
        <dbReference type="Rhea" id="RHEA:18633"/>
        <dbReference type="ChEBI" id="CHEBI:15377"/>
        <dbReference type="ChEBI" id="CHEBI:15378"/>
        <dbReference type="ChEBI" id="CHEBI:17544"/>
        <dbReference type="ChEBI" id="CHEBI:29985"/>
        <dbReference type="ChEBI" id="CHEBI:30616"/>
        <dbReference type="ChEBI" id="CHEBI:43474"/>
        <dbReference type="ChEBI" id="CHEBI:58228"/>
        <dbReference type="ChEBI" id="CHEBI:58359"/>
        <dbReference type="ChEBI" id="CHEBI:456216"/>
        <dbReference type="EC" id="6.3.5.5"/>
    </reaction>
</comment>
<dbReference type="FunFam" id="3.50.30.20:FF:000002">
    <property type="entry name" value="Carbamoyl-phosphate synthase 1, mitochondrial"/>
    <property type="match status" value="1"/>
</dbReference>
<dbReference type="Pfam" id="PF00117">
    <property type="entry name" value="GATase"/>
    <property type="match status" value="1"/>
</dbReference>
<feature type="binding site" evidence="8">
    <location>
        <position position="309"/>
    </location>
    <ligand>
        <name>L-glutamine</name>
        <dbReference type="ChEBI" id="CHEBI:58359"/>
    </ligand>
</feature>
<dbReference type="Gene3D" id="3.40.50.880">
    <property type="match status" value="1"/>
</dbReference>
<keyword evidence="8" id="KW-0665">Pyrimidine biosynthesis</keyword>
<dbReference type="EC" id="6.3.5.5" evidence="8"/>
<dbReference type="HAMAP" id="MF_01209">
    <property type="entry name" value="CPSase_S_chain"/>
    <property type="match status" value="1"/>
</dbReference>
<feature type="binding site" evidence="8">
    <location>
        <position position="236"/>
    </location>
    <ligand>
        <name>L-glutamine</name>
        <dbReference type="ChEBI" id="CHEBI:58359"/>
    </ligand>
</feature>
<dbReference type="PRINTS" id="PR00099">
    <property type="entry name" value="CPSGATASE"/>
</dbReference>
<evidence type="ECO:0000313" key="10">
    <source>
        <dbReference type="EMBL" id="HGI44094.1"/>
    </source>
</evidence>
<evidence type="ECO:0000256" key="2">
    <source>
        <dbReference type="ARBA" id="ARBA00007800"/>
    </source>
</evidence>
<dbReference type="AlphaFoldDB" id="A0A7C4BBU2"/>
<dbReference type="PRINTS" id="PR00097">
    <property type="entry name" value="ANTSNTHASEII"/>
</dbReference>
<evidence type="ECO:0000259" key="9">
    <source>
        <dbReference type="SMART" id="SM01097"/>
    </source>
</evidence>
<dbReference type="UniPathway" id="UPA00068">
    <property type="reaction ID" value="UER00171"/>
</dbReference>
<evidence type="ECO:0000256" key="7">
    <source>
        <dbReference type="ARBA" id="ARBA00048816"/>
    </source>
</evidence>
<evidence type="ECO:0000256" key="1">
    <source>
        <dbReference type="ARBA" id="ARBA00005077"/>
    </source>
</evidence>
<dbReference type="UniPathway" id="UPA00070">
    <property type="reaction ID" value="UER00115"/>
</dbReference>
<dbReference type="Pfam" id="PF00988">
    <property type="entry name" value="CPSase_sm_chain"/>
    <property type="match status" value="1"/>
</dbReference>
<reference evidence="10" key="1">
    <citation type="journal article" date="2020" name="mSystems">
        <title>Genome- and Community-Level Interaction Insights into Carbon Utilization and Element Cycling Functions of Hydrothermarchaeota in Hydrothermal Sediment.</title>
        <authorList>
            <person name="Zhou Z."/>
            <person name="Liu Y."/>
            <person name="Xu W."/>
            <person name="Pan J."/>
            <person name="Luo Z.H."/>
            <person name="Li M."/>
        </authorList>
    </citation>
    <scope>NUCLEOTIDE SEQUENCE [LARGE SCALE GENOMIC DNA]</scope>
    <source>
        <strain evidence="10">SpSt-735</strain>
    </source>
</reference>
<dbReference type="SMART" id="SM01097">
    <property type="entry name" value="CPSase_sm_chain"/>
    <property type="match status" value="1"/>
</dbReference>
<keyword evidence="3 8" id="KW-0436">Ligase</keyword>
<feature type="binding site" evidence="8">
    <location>
        <position position="238"/>
    </location>
    <ligand>
        <name>L-glutamine</name>
        <dbReference type="ChEBI" id="CHEBI:58359"/>
    </ligand>
</feature>